<dbReference type="GO" id="GO:0006506">
    <property type="term" value="P:GPI anchor biosynthetic process"/>
    <property type="evidence" value="ECO:0007669"/>
    <property type="project" value="UniProtKB-KW"/>
</dbReference>
<evidence type="ECO:0000256" key="9">
    <source>
        <dbReference type="ARBA" id="ARBA00022824"/>
    </source>
</evidence>
<feature type="transmembrane region" description="Helical" evidence="13">
    <location>
        <begin position="12"/>
        <end position="31"/>
    </location>
</feature>
<evidence type="ECO:0000256" key="3">
    <source>
        <dbReference type="ARBA" id="ARBA00011071"/>
    </source>
</evidence>
<comment type="subcellular location">
    <subcellularLocation>
        <location evidence="1 13">Endoplasmic reticulum membrane</location>
        <topology evidence="1 13">Multi-pass membrane protein</topology>
    </subcellularLocation>
</comment>
<evidence type="ECO:0000256" key="10">
    <source>
        <dbReference type="ARBA" id="ARBA00022989"/>
    </source>
</evidence>
<keyword evidence="8 13" id="KW-0812">Transmembrane</keyword>
<feature type="transmembrane region" description="Helical" evidence="13">
    <location>
        <begin position="271"/>
        <end position="290"/>
    </location>
</feature>
<gene>
    <name evidence="15" type="ORF">H0H81_008869</name>
</gene>
<sequence>MTSLHLHHRFPSFSTVLLLSVGIRVTLILYSEWHDARSVVKYTDIDYRVFSDAAQFLLRSGPGNANRAQGPLAHLLAPLTIGDPYTRETYRYTPLLALLLTPNVWLHPSFGKYLFAACDILNGLLIYQLLVSDILPGITCQPSNLPAKDKDNTGNKQVSQNARDQESEYKALATLYSAIHLLNPMVFSISTRGSSESVLATFVLLTLYAALRARWNTAAVLLGLSTHWKIYPVIYGVACLGVVGIAGSGTRKDQGWKAYLRTLVNARTVQFGVISAGTFVLLGVGCYLIWGYPFLHESYLYHVHRLDHRHNFSPYFYLTYLTYPASTSPSVDALPLSIWSRIVRSPLVSFGPQIGLALGTGLAFGRRRQDLVFVWFVQTAVFVLFNKVCTSQYFLWYLLLLPLLMPRLATMPKRAMLYLGVWIGAQALWLAEAYKLEFLGQNVFLGLWLRGLVYVLSNAWVLVGIMGDYVP</sequence>
<organism evidence="15 16">
    <name type="scientific">Sphagnurus paluster</name>
    <dbReference type="NCBI Taxonomy" id="117069"/>
    <lineage>
        <taxon>Eukaryota</taxon>
        <taxon>Fungi</taxon>
        <taxon>Dikarya</taxon>
        <taxon>Basidiomycota</taxon>
        <taxon>Agaricomycotina</taxon>
        <taxon>Agaricomycetes</taxon>
        <taxon>Agaricomycetidae</taxon>
        <taxon>Agaricales</taxon>
        <taxon>Tricholomatineae</taxon>
        <taxon>Lyophyllaceae</taxon>
        <taxon>Sphagnurus</taxon>
    </lineage>
</organism>
<evidence type="ECO:0000256" key="14">
    <source>
        <dbReference type="SAM" id="MobiDB-lite"/>
    </source>
</evidence>
<evidence type="ECO:0000256" key="11">
    <source>
        <dbReference type="ARBA" id="ARBA00023136"/>
    </source>
</evidence>
<evidence type="ECO:0000256" key="7">
    <source>
        <dbReference type="ARBA" id="ARBA00022679"/>
    </source>
</evidence>
<dbReference type="PANTHER" id="PTHR12886">
    <property type="entry name" value="PIG-M MANNOSYLTRANSFERASE"/>
    <property type="match status" value="1"/>
</dbReference>
<dbReference type="Proteomes" id="UP000717328">
    <property type="component" value="Unassembled WGS sequence"/>
</dbReference>
<comment type="function">
    <text evidence="12 13">Mannosyltransferase involved in glycosylphosphatidylinositol-anchor biosynthesis. Transfers the first alpha-1,4-mannose to GlcN-acyl-PI during GPI precursor assembly. Required for cell wall integrity.</text>
</comment>
<evidence type="ECO:0000256" key="13">
    <source>
        <dbReference type="RuleBase" id="RU365064"/>
    </source>
</evidence>
<evidence type="ECO:0000313" key="15">
    <source>
        <dbReference type="EMBL" id="KAG5636199.1"/>
    </source>
</evidence>
<evidence type="ECO:0000313" key="16">
    <source>
        <dbReference type="Proteomes" id="UP000717328"/>
    </source>
</evidence>
<keyword evidence="9 13" id="KW-0256">Endoplasmic reticulum</keyword>
<dbReference type="InterPro" id="IPR007704">
    <property type="entry name" value="PIG-M"/>
</dbReference>
<dbReference type="GO" id="GO:0004376">
    <property type="term" value="F:GPI mannosyltransferase activity"/>
    <property type="evidence" value="ECO:0007669"/>
    <property type="project" value="InterPro"/>
</dbReference>
<dbReference type="PANTHER" id="PTHR12886:SF0">
    <property type="entry name" value="GPI MANNOSYLTRANSFERASE 1"/>
    <property type="match status" value="1"/>
</dbReference>
<dbReference type="GO" id="GO:1990529">
    <property type="term" value="C:glycosylphosphatidylinositol-mannosyltransferase I complex"/>
    <property type="evidence" value="ECO:0007669"/>
    <property type="project" value="TreeGrafter"/>
</dbReference>
<feature type="transmembrane region" description="Helical" evidence="13">
    <location>
        <begin position="415"/>
        <end position="431"/>
    </location>
</feature>
<dbReference type="OrthoDB" id="1741594at2759"/>
<feature type="transmembrane region" description="Helical" evidence="13">
    <location>
        <begin position="443"/>
        <end position="466"/>
    </location>
</feature>
<comment type="caution">
    <text evidence="15">The sequence shown here is derived from an EMBL/GenBank/DDBJ whole genome shotgun (WGS) entry which is preliminary data.</text>
</comment>
<keyword evidence="5 13" id="KW-0337">GPI-anchor biosynthesis</keyword>
<comment type="pathway">
    <text evidence="2 13">Glycolipid biosynthesis; glycosylphosphatidylinositol-anchor biosynthesis.</text>
</comment>
<evidence type="ECO:0000256" key="8">
    <source>
        <dbReference type="ARBA" id="ARBA00022692"/>
    </source>
</evidence>
<name>A0A9P7FSF6_9AGAR</name>
<feature type="transmembrane region" description="Helical" evidence="13">
    <location>
        <begin position="230"/>
        <end position="250"/>
    </location>
</feature>
<proteinExistence type="inferred from homology"/>
<dbReference type="GO" id="GO:0005789">
    <property type="term" value="C:endoplasmic reticulum membrane"/>
    <property type="evidence" value="ECO:0007669"/>
    <property type="project" value="UniProtKB-SubCell"/>
</dbReference>
<accession>A0A9P7FSF6</accession>
<evidence type="ECO:0000256" key="12">
    <source>
        <dbReference type="ARBA" id="ARBA00025399"/>
    </source>
</evidence>
<evidence type="ECO:0000256" key="6">
    <source>
        <dbReference type="ARBA" id="ARBA00022676"/>
    </source>
</evidence>
<dbReference type="AlphaFoldDB" id="A0A9P7FSF6"/>
<feature type="transmembrane region" description="Helical" evidence="13">
    <location>
        <begin position="347"/>
        <end position="365"/>
    </location>
</feature>
<evidence type="ECO:0000256" key="4">
    <source>
        <dbReference type="ARBA" id="ARBA00013797"/>
    </source>
</evidence>
<keyword evidence="6 13" id="KW-0328">Glycosyltransferase</keyword>
<dbReference type="EC" id="2.4.1.-" evidence="13"/>
<protein>
    <recommendedName>
        <fullName evidence="4 13">GPI mannosyltransferase 1</fullName>
        <ecNumber evidence="13">2.4.1.-</ecNumber>
    </recommendedName>
    <alternativeName>
        <fullName evidence="13">GPI mannosyltransferase I</fullName>
    </alternativeName>
</protein>
<feature type="transmembrane region" description="Helical" evidence="13">
    <location>
        <begin position="372"/>
        <end position="395"/>
    </location>
</feature>
<keyword evidence="10 13" id="KW-1133">Transmembrane helix</keyword>
<evidence type="ECO:0000256" key="2">
    <source>
        <dbReference type="ARBA" id="ARBA00004687"/>
    </source>
</evidence>
<reference evidence="15" key="1">
    <citation type="submission" date="2021-02" db="EMBL/GenBank/DDBJ databases">
        <authorList>
            <person name="Nieuwenhuis M."/>
            <person name="Van De Peppel L.J.J."/>
        </authorList>
    </citation>
    <scope>NUCLEOTIDE SEQUENCE</scope>
    <source>
        <strain evidence="15">D49</strain>
    </source>
</reference>
<comment type="similarity">
    <text evidence="3 13">Belongs to the PIGM family.</text>
</comment>
<keyword evidence="7 13" id="KW-0808">Transferase</keyword>
<keyword evidence="11 13" id="KW-0472">Membrane</keyword>
<evidence type="ECO:0000256" key="1">
    <source>
        <dbReference type="ARBA" id="ARBA00004477"/>
    </source>
</evidence>
<feature type="transmembrane region" description="Helical" evidence="13">
    <location>
        <begin position="197"/>
        <end position="215"/>
    </location>
</feature>
<reference evidence="15" key="2">
    <citation type="submission" date="2021-10" db="EMBL/GenBank/DDBJ databases">
        <title>Phylogenomics reveals ancestral predisposition of the termite-cultivated fungus Termitomyces towards a domesticated lifestyle.</title>
        <authorList>
            <person name="Auxier B."/>
            <person name="Grum-Grzhimaylo A."/>
            <person name="Cardenas M.E."/>
            <person name="Lodge J.D."/>
            <person name="Laessoe T."/>
            <person name="Pedersen O."/>
            <person name="Smith M.E."/>
            <person name="Kuyper T.W."/>
            <person name="Franco-Molano E.A."/>
            <person name="Baroni T.J."/>
            <person name="Aanen D.K."/>
        </authorList>
    </citation>
    <scope>NUCLEOTIDE SEQUENCE</scope>
    <source>
        <strain evidence="15">D49</strain>
    </source>
</reference>
<feature type="region of interest" description="Disordered" evidence="14">
    <location>
        <begin position="145"/>
        <end position="165"/>
    </location>
</feature>
<dbReference type="GO" id="GO:0051751">
    <property type="term" value="F:alpha-1,4-mannosyltransferase activity"/>
    <property type="evidence" value="ECO:0007669"/>
    <property type="project" value="InterPro"/>
</dbReference>
<dbReference type="EMBL" id="JABCKI010005964">
    <property type="protein sequence ID" value="KAG5636199.1"/>
    <property type="molecule type" value="Genomic_DNA"/>
</dbReference>
<keyword evidence="16" id="KW-1185">Reference proteome</keyword>
<dbReference type="Pfam" id="PF05007">
    <property type="entry name" value="Mannosyl_trans"/>
    <property type="match status" value="1"/>
</dbReference>
<evidence type="ECO:0000256" key="5">
    <source>
        <dbReference type="ARBA" id="ARBA00022502"/>
    </source>
</evidence>